<dbReference type="Proteomes" id="UP000377803">
    <property type="component" value="Chromosome"/>
</dbReference>
<dbReference type="AlphaFoldDB" id="A0A5Q0UG52"/>
<sequence length="280" mass="30299">MSKEKADSQDHRSFSNWCKQFKAFYLRSIHEFLNSWSLIFIALGFAPFMYLVYNASLGSAPPTMKAGLSIGIGIFGSMIVCLYVFGNQLIIDLEDQRYETYRSMPMMPTADLAGRLSAGITISSVAFLTTVFIGLVTGASYSVRGLNSIPVIIAAFAFSCVLWMIVSIPMVMTASNERYAELLTTITAVIATLITGNNGVMPEAAMVSENLLNIIPNSLSTRVLSYHLIEGGAYTEAGLVPPAMPSGIESLGLLTVYGVVSALAGVMLVRKLHNKKVLPK</sequence>
<gene>
    <name evidence="2" type="ORF">LC1Nh_0709</name>
</gene>
<organism evidence="2 3">
    <name type="scientific">Candidatus Nanohalobium constans</name>
    <dbReference type="NCBI Taxonomy" id="2565781"/>
    <lineage>
        <taxon>Archaea</taxon>
        <taxon>Candidatus Nanohalarchaeota</taxon>
        <taxon>Candidatus Nanohalobia</taxon>
        <taxon>Candidatus Nanohalobiales</taxon>
        <taxon>Candidatus Nanohalobiaceae</taxon>
        <taxon>Candidatus Nanohalobium</taxon>
    </lineage>
</organism>
<evidence type="ECO:0000313" key="3">
    <source>
        <dbReference type="Proteomes" id="UP000377803"/>
    </source>
</evidence>
<feature type="transmembrane region" description="Helical" evidence="1">
    <location>
        <begin position="179"/>
        <end position="196"/>
    </location>
</feature>
<feature type="transmembrane region" description="Helical" evidence="1">
    <location>
        <begin position="112"/>
        <end position="136"/>
    </location>
</feature>
<feature type="transmembrane region" description="Helical" evidence="1">
    <location>
        <begin position="32"/>
        <end position="53"/>
    </location>
</feature>
<feature type="transmembrane region" description="Helical" evidence="1">
    <location>
        <begin position="148"/>
        <end position="172"/>
    </location>
</feature>
<keyword evidence="1" id="KW-0812">Transmembrane</keyword>
<keyword evidence="3" id="KW-1185">Reference proteome</keyword>
<protein>
    <submittedName>
        <fullName evidence="2">ABC-2 type transport system permease protein</fullName>
    </submittedName>
</protein>
<reference evidence="3" key="1">
    <citation type="submission" date="2019-05" db="EMBL/GenBank/DDBJ databases">
        <title>Candidatus Nanohalobium constans, a novel model system to study the DPANN nano-sized archaea: genomic and physiological characterization of a nanoarchaeon co-cultured with its chitinotrophic host.</title>
        <authorList>
            <person name="La Cono V."/>
            <person name="Arcadi E."/>
            <person name="Crisafi F."/>
            <person name="Denaro R."/>
            <person name="La Spada G."/>
            <person name="Messina E."/>
            <person name="Smedile F."/>
            <person name="Toshchakov S.V."/>
            <person name="Shevchenko M.A."/>
            <person name="Golyshin P.N."/>
            <person name="Golyshina O.V."/>
            <person name="Ferrer M."/>
            <person name="Rohde M."/>
            <person name="Mushegian A."/>
            <person name="Sorokin D.Y."/>
            <person name="Giuliano L."/>
            <person name="Yakimov M.M."/>
        </authorList>
    </citation>
    <scope>NUCLEOTIDE SEQUENCE [LARGE SCALE GENOMIC DNA]</scope>
    <source>
        <strain evidence="3">LC1Nh</strain>
    </source>
</reference>
<dbReference type="KEGG" id="ncon:LC1Nh_0709"/>
<proteinExistence type="predicted"/>
<name>A0A5Q0UG52_9ARCH</name>
<dbReference type="EMBL" id="CP040089">
    <property type="protein sequence ID" value="QGA80598.1"/>
    <property type="molecule type" value="Genomic_DNA"/>
</dbReference>
<keyword evidence="1" id="KW-0472">Membrane</keyword>
<feature type="transmembrane region" description="Helical" evidence="1">
    <location>
        <begin position="251"/>
        <end position="269"/>
    </location>
</feature>
<feature type="transmembrane region" description="Helical" evidence="1">
    <location>
        <begin position="68"/>
        <end position="91"/>
    </location>
</feature>
<evidence type="ECO:0000256" key="1">
    <source>
        <dbReference type="SAM" id="Phobius"/>
    </source>
</evidence>
<accession>A0A5Q0UG52</accession>
<evidence type="ECO:0000313" key="2">
    <source>
        <dbReference type="EMBL" id="QGA80598.1"/>
    </source>
</evidence>
<keyword evidence="1" id="KW-1133">Transmembrane helix</keyword>